<protein>
    <submittedName>
        <fullName evidence="1">Uncharacterized protein</fullName>
    </submittedName>
</protein>
<sequence>MTYKTHMYFCTLHITGRCLLKASENQRAKEDNTQSKGWKQKLLLKIRVNTNSGSLKIWKSDYAYPRTGYTRTRHLSSRVSKAIKGLYLNSTEAHHFHVNFLK</sequence>
<comment type="caution">
    <text evidence="1">The sequence shown here is derived from an EMBL/GenBank/DDBJ whole genome shotgun (WGS) entry which is preliminary data.</text>
</comment>
<dbReference type="EMBL" id="LSYS01003582">
    <property type="protein sequence ID" value="OPJ82485.1"/>
    <property type="molecule type" value="Genomic_DNA"/>
</dbReference>
<accession>A0A1V4KDL5</accession>
<evidence type="ECO:0000313" key="1">
    <source>
        <dbReference type="EMBL" id="OPJ82485.1"/>
    </source>
</evidence>
<reference evidence="1 2" key="1">
    <citation type="submission" date="2016-02" db="EMBL/GenBank/DDBJ databases">
        <title>Band-tailed pigeon sequencing and assembly.</title>
        <authorList>
            <person name="Soares A.E."/>
            <person name="Novak B.J."/>
            <person name="Rice E.S."/>
            <person name="O'Connell B."/>
            <person name="Chang D."/>
            <person name="Weber S."/>
            <person name="Shapiro B."/>
        </authorList>
    </citation>
    <scope>NUCLEOTIDE SEQUENCE [LARGE SCALE GENOMIC DNA]</scope>
    <source>
        <strain evidence="1">BTP2013</strain>
        <tissue evidence="1">Blood</tissue>
    </source>
</reference>
<organism evidence="1 2">
    <name type="scientific">Patagioenas fasciata monilis</name>
    <dbReference type="NCBI Taxonomy" id="372326"/>
    <lineage>
        <taxon>Eukaryota</taxon>
        <taxon>Metazoa</taxon>
        <taxon>Chordata</taxon>
        <taxon>Craniata</taxon>
        <taxon>Vertebrata</taxon>
        <taxon>Euteleostomi</taxon>
        <taxon>Archelosauria</taxon>
        <taxon>Archosauria</taxon>
        <taxon>Dinosauria</taxon>
        <taxon>Saurischia</taxon>
        <taxon>Theropoda</taxon>
        <taxon>Coelurosauria</taxon>
        <taxon>Aves</taxon>
        <taxon>Neognathae</taxon>
        <taxon>Neoaves</taxon>
        <taxon>Columbimorphae</taxon>
        <taxon>Columbiformes</taxon>
        <taxon>Columbidae</taxon>
        <taxon>Patagioenas</taxon>
    </lineage>
</organism>
<proteinExistence type="predicted"/>
<gene>
    <name evidence="1" type="ORF">AV530_000312</name>
</gene>
<evidence type="ECO:0000313" key="2">
    <source>
        <dbReference type="Proteomes" id="UP000190648"/>
    </source>
</evidence>
<name>A0A1V4KDL5_PATFA</name>
<keyword evidence="2" id="KW-1185">Reference proteome</keyword>
<dbReference type="Proteomes" id="UP000190648">
    <property type="component" value="Unassembled WGS sequence"/>
</dbReference>
<dbReference type="AlphaFoldDB" id="A0A1V4KDL5"/>